<dbReference type="PANTHER" id="PTHR22642:SF2">
    <property type="entry name" value="PROTEIN LONG AFTER FAR-RED 3"/>
    <property type="match status" value="1"/>
</dbReference>
<dbReference type="KEGG" id="doe:DENOEST_3225"/>
<evidence type="ECO:0000259" key="5">
    <source>
        <dbReference type="Pfam" id="PF22039"/>
    </source>
</evidence>
<keyword evidence="1" id="KW-0479">Metal-binding</keyword>
<reference evidence="6 7" key="1">
    <citation type="submission" date="2020-03" db="EMBL/GenBank/DDBJ databases">
        <authorList>
            <consortium name="Genoscope - CEA"/>
            <person name="William W."/>
        </authorList>
    </citation>
    <scope>NUCLEOTIDE SEQUENCE [LARGE SCALE GENOMIC DNA]</scope>
    <source>
        <strain evidence="7">DSM 16959</strain>
    </source>
</reference>
<dbReference type="InterPro" id="IPR011059">
    <property type="entry name" value="Metal-dep_hydrolase_composite"/>
</dbReference>
<dbReference type="OrthoDB" id="9782972at2"/>
<accession>A0A6S6XWJ3</accession>
<organism evidence="6 7">
    <name type="scientific">Denitratisoma oestradiolicum</name>
    <dbReference type="NCBI Taxonomy" id="311182"/>
    <lineage>
        <taxon>Bacteria</taxon>
        <taxon>Pseudomonadati</taxon>
        <taxon>Pseudomonadota</taxon>
        <taxon>Betaproteobacteria</taxon>
        <taxon>Nitrosomonadales</taxon>
        <taxon>Sterolibacteriaceae</taxon>
        <taxon>Denitratisoma</taxon>
    </lineage>
</organism>
<sequence>MKRKLAIVAMTLVLLVIAVAALLFWQTILPQPPQRQLFLNGVVLTMDPADRVVSALAVEGERIVAVGDSDDLKARYGKDAVIHDLAGKALLPGFVDAHGHFPASGLAVIGVDLNSPPIGTLETMAQLQARMGAKAAETAKGKWVFGFGYDDTLLAERRHPTRQDLDAISTEHPIYVWHISGHMGVANSRALALAGIGPGSPNPPGGVIVRDARGEATGLVQENSAIEMQKLAMQIGPLDFVRMVRQAAAEYAAQGITTAQNGATDRRSAQGLAWASRFGLIPMRLELWPMWNSLGPELRDGKLKAVDYDTDRLHLGAVKFFSDGSIQGYTGFLGHPYHVPYHGDAEYRGFPTMDQKQLVEEIGRYHRAGIQLAIHSNGDAAIDNVLDAIETAQQETTRPDIRHILVHAQTARLDQLDRMARLSVIPSFFSAHTYYWGDRHRDIFLGPERAANISPTRWAKQKGLRFSVHLDTPVAPMNPRLLLWSTVNRLSSSGQPIGPEQRLTVMEALRAMTIDAAWQIHQENRIGSLEPGKLADMVVLSDDPRKRPEALRNLKVDATLVGGVTIFPREL</sequence>
<keyword evidence="2 6" id="KW-0378">Hydrolase</keyword>
<dbReference type="AlphaFoldDB" id="A0A6S6XWJ3"/>
<dbReference type="CDD" id="cd01300">
    <property type="entry name" value="YtcJ_like"/>
    <property type="match status" value="1"/>
</dbReference>
<dbReference type="SUPFAM" id="SSF51338">
    <property type="entry name" value="Composite domain of metallo-dependent hydrolases"/>
    <property type="match status" value="1"/>
</dbReference>
<dbReference type="RefSeq" id="WP_145771828.1">
    <property type="nucleotide sequence ID" value="NZ_LR778301.1"/>
</dbReference>
<dbReference type="GO" id="GO:0046872">
    <property type="term" value="F:metal ion binding"/>
    <property type="evidence" value="ECO:0007669"/>
    <property type="project" value="UniProtKB-KW"/>
</dbReference>
<dbReference type="InterPro" id="IPR054418">
    <property type="entry name" value="MQNX/HUTI_composite_N"/>
</dbReference>
<keyword evidence="7" id="KW-1185">Reference proteome</keyword>
<dbReference type="Gene3D" id="2.30.40.10">
    <property type="entry name" value="Urease, subunit C, domain 1"/>
    <property type="match status" value="1"/>
</dbReference>
<keyword evidence="3" id="KW-0862">Zinc</keyword>
<evidence type="ECO:0000256" key="1">
    <source>
        <dbReference type="ARBA" id="ARBA00022723"/>
    </source>
</evidence>
<dbReference type="Gene3D" id="3.20.20.140">
    <property type="entry name" value="Metal-dependent hydrolases"/>
    <property type="match status" value="1"/>
</dbReference>
<dbReference type="InterPro" id="IPR013108">
    <property type="entry name" value="Amidohydro_3"/>
</dbReference>
<evidence type="ECO:0000313" key="6">
    <source>
        <dbReference type="EMBL" id="CAB1370379.1"/>
    </source>
</evidence>
<dbReference type="GO" id="GO:0016810">
    <property type="term" value="F:hydrolase activity, acting on carbon-nitrogen (but not peptide) bonds"/>
    <property type="evidence" value="ECO:0007669"/>
    <property type="project" value="InterPro"/>
</dbReference>
<evidence type="ECO:0000256" key="3">
    <source>
        <dbReference type="ARBA" id="ARBA00022833"/>
    </source>
</evidence>
<evidence type="ECO:0000313" key="7">
    <source>
        <dbReference type="Proteomes" id="UP000515733"/>
    </source>
</evidence>
<dbReference type="Proteomes" id="UP000515733">
    <property type="component" value="Chromosome"/>
</dbReference>
<proteinExistence type="predicted"/>
<dbReference type="SUPFAM" id="SSF51556">
    <property type="entry name" value="Metallo-dependent hydrolases"/>
    <property type="match status" value="1"/>
</dbReference>
<evidence type="ECO:0000256" key="2">
    <source>
        <dbReference type="ARBA" id="ARBA00022801"/>
    </source>
</evidence>
<dbReference type="InterPro" id="IPR033932">
    <property type="entry name" value="YtcJ-like"/>
</dbReference>
<dbReference type="Pfam" id="PF22039">
    <property type="entry name" value="HUTI_composite_bact"/>
    <property type="match status" value="1"/>
</dbReference>
<dbReference type="PANTHER" id="PTHR22642">
    <property type="entry name" value="IMIDAZOLONEPROPIONASE"/>
    <property type="match status" value="1"/>
</dbReference>
<gene>
    <name evidence="6" type="ORF">DENOEST_3225</name>
</gene>
<evidence type="ECO:0000259" key="4">
    <source>
        <dbReference type="Pfam" id="PF07969"/>
    </source>
</evidence>
<dbReference type="Gene3D" id="3.10.310.70">
    <property type="match status" value="1"/>
</dbReference>
<name>A0A6S6XWJ3_9PROT</name>
<dbReference type="InterPro" id="IPR032466">
    <property type="entry name" value="Metal_Hydrolase"/>
</dbReference>
<feature type="domain" description="Amidohydrolase 3" evidence="4">
    <location>
        <begin position="84"/>
        <end position="567"/>
    </location>
</feature>
<dbReference type="Pfam" id="PF07969">
    <property type="entry name" value="Amidohydro_3"/>
    <property type="match status" value="1"/>
</dbReference>
<protein>
    <submittedName>
        <fullName evidence="6">Amidohydrolase</fullName>
    </submittedName>
</protein>
<feature type="domain" description="Aminodeoxyfutalosine deaminase/Imidazolonepropionase-like composite" evidence="5">
    <location>
        <begin position="55"/>
        <end position="76"/>
    </location>
</feature>
<dbReference type="EMBL" id="LR778301">
    <property type="protein sequence ID" value="CAB1370379.1"/>
    <property type="molecule type" value="Genomic_DNA"/>
</dbReference>